<name>A0A8J2NGL2_9HEXA</name>
<reference evidence="2" key="1">
    <citation type="submission" date="2021-06" db="EMBL/GenBank/DDBJ databases">
        <authorList>
            <person name="Hodson N. C."/>
            <person name="Mongue J. A."/>
            <person name="Jaron S. K."/>
        </authorList>
    </citation>
    <scope>NUCLEOTIDE SEQUENCE</scope>
</reference>
<evidence type="ECO:0000256" key="1">
    <source>
        <dbReference type="SAM" id="MobiDB-lite"/>
    </source>
</evidence>
<feature type="region of interest" description="Disordered" evidence="1">
    <location>
        <begin position="1"/>
        <end position="23"/>
    </location>
</feature>
<evidence type="ECO:0000313" key="3">
    <source>
        <dbReference type="Proteomes" id="UP000708208"/>
    </source>
</evidence>
<comment type="caution">
    <text evidence="2">The sequence shown here is derived from an EMBL/GenBank/DDBJ whole genome shotgun (WGS) entry which is preliminary data.</text>
</comment>
<organism evidence="2 3">
    <name type="scientific">Allacma fusca</name>
    <dbReference type="NCBI Taxonomy" id="39272"/>
    <lineage>
        <taxon>Eukaryota</taxon>
        <taxon>Metazoa</taxon>
        <taxon>Ecdysozoa</taxon>
        <taxon>Arthropoda</taxon>
        <taxon>Hexapoda</taxon>
        <taxon>Collembola</taxon>
        <taxon>Symphypleona</taxon>
        <taxon>Sminthuridae</taxon>
        <taxon>Allacma</taxon>
    </lineage>
</organism>
<feature type="compositionally biased region" description="Acidic residues" evidence="1">
    <location>
        <begin position="9"/>
        <end position="22"/>
    </location>
</feature>
<dbReference type="AlphaFoldDB" id="A0A8J2NGL2"/>
<keyword evidence="3" id="KW-1185">Reference proteome</keyword>
<evidence type="ECO:0000313" key="2">
    <source>
        <dbReference type="EMBL" id="CAG7659264.1"/>
    </source>
</evidence>
<dbReference type="Proteomes" id="UP000708208">
    <property type="component" value="Unassembled WGS sequence"/>
</dbReference>
<dbReference type="EMBL" id="CAJVCH010006068">
    <property type="protein sequence ID" value="CAG7659264.1"/>
    <property type="molecule type" value="Genomic_DNA"/>
</dbReference>
<accession>A0A8J2NGL2</accession>
<sequence length="64" mass="7636">MDHLHEESETTDSPEDYEETEEPFLTQLQDNYRDGFVQILDFFKSTNLALANINKKIDRMEINR</sequence>
<proteinExistence type="predicted"/>
<feature type="non-terminal residue" evidence="2">
    <location>
        <position position="1"/>
    </location>
</feature>
<protein>
    <submittedName>
        <fullName evidence="2">Uncharacterized protein</fullName>
    </submittedName>
</protein>
<gene>
    <name evidence="2" type="ORF">AFUS01_LOCUS1093</name>
</gene>